<dbReference type="EMBL" id="JYDU01000835">
    <property type="protein sequence ID" value="KRX79631.1"/>
    <property type="molecule type" value="Genomic_DNA"/>
</dbReference>
<gene>
    <name evidence="1" type="ORF">T4E_3446</name>
</gene>
<dbReference type="AlphaFoldDB" id="A0A0V0WV15"/>
<evidence type="ECO:0000313" key="2">
    <source>
        <dbReference type="Proteomes" id="UP000054815"/>
    </source>
</evidence>
<proteinExistence type="predicted"/>
<dbReference type="Proteomes" id="UP000054815">
    <property type="component" value="Unassembled WGS sequence"/>
</dbReference>
<protein>
    <submittedName>
        <fullName evidence="1">Uncharacterized protein</fullName>
    </submittedName>
</protein>
<comment type="caution">
    <text evidence="1">The sequence shown here is derived from an EMBL/GenBank/DDBJ whole genome shotgun (WGS) entry which is preliminary data.</text>
</comment>
<organism evidence="1 2">
    <name type="scientific">Trichinella pseudospiralis</name>
    <name type="common">Parasitic roundworm</name>
    <dbReference type="NCBI Taxonomy" id="6337"/>
    <lineage>
        <taxon>Eukaryota</taxon>
        <taxon>Metazoa</taxon>
        <taxon>Ecdysozoa</taxon>
        <taxon>Nematoda</taxon>
        <taxon>Enoplea</taxon>
        <taxon>Dorylaimia</taxon>
        <taxon>Trichinellida</taxon>
        <taxon>Trichinellidae</taxon>
        <taxon>Trichinella</taxon>
    </lineage>
</organism>
<evidence type="ECO:0000313" key="1">
    <source>
        <dbReference type="EMBL" id="KRX79631.1"/>
    </source>
</evidence>
<accession>A0A0V0WV15</accession>
<sequence>MTFYIITVEGKGGAANGKLVYGSTGSVILDA</sequence>
<name>A0A0V0WV15_TRIPS</name>
<reference evidence="1 2" key="1">
    <citation type="submission" date="2015-01" db="EMBL/GenBank/DDBJ databases">
        <title>Evolution of Trichinella species and genotypes.</title>
        <authorList>
            <person name="Korhonen P.K."/>
            <person name="Edoardo P."/>
            <person name="Giuseppe L.R."/>
            <person name="Gasser R.B."/>
        </authorList>
    </citation>
    <scope>NUCLEOTIDE SEQUENCE [LARGE SCALE GENOMIC DNA]</scope>
    <source>
        <strain evidence="1">ISS141</strain>
    </source>
</reference>